<protein>
    <recommendedName>
        <fullName evidence="1">F-box domain-containing protein</fullName>
    </recommendedName>
</protein>
<dbReference type="CDD" id="cd22157">
    <property type="entry name" value="F-box_AtFBW1-like"/>
    <property type="match status" value="1"/>
</dbReference>
<sequence>MGTTKGMKKSVRTPPQLPEEIIWEILVLLPAKSLLRLRYVCKTWRAIISDPAFVRTYLLCLASRWEQGRRRLKHKQPPEGILCLSLWKNEEFSVTNKLPDSMDSGSNSFILEALQGQELCLATLAMGAALHHRCLGSASSSVGHPSGNNEIIVWKDSDRTLYCYELGTLKVTALCETDRMEYQGHRSQKWKKPVCFT</sequence>
<dbReference type="SMART" id="SM00256">
    <property type="entry name" value="FBOX"/>
    <property type="match status" value="1"/>
</dbReference>
<evidence type="ECO:0000313" key="3">
    <source>
        <dbReference type="Proteomes" id="UP001054889"/>
    </source>
</evidence>
<dbReference type="Pfam" id="PF12937">
    <property type="entry name" value="F-box-like"/>
    <property type="match status" value="1"/>
</dbReference>
<evidence type="ECO:0000313" key="2">
    <source>
        <dbReference type="EMBL" id="GJN37537.1"/>
    </source>
</evidence>
<dbReference type="PANTHER" id="PTHR31672:SF13">
    <property type="entry name" value="F-BOX PROTEIN CPR30-LIKE"/>
    <property type="match status" value="1"/>
</dbReference>
<dbReference type="SUPFAM" id="SSF81383">
    <property type="entry name" value="F-box domain"/>
    <property type="match status" value="1"/>
</dbReference>
<dbReference type="PROSITE" id="PS50181">
    <property type="entry name" value="FBOX"/>
    <property type="match status" value="1"/>
</dbReference>
<keyword evidence="3" id="KW-1185">Reference proteome</keyword>
<dbReference type="Gene3D" id="1.20.1280.50">
    <property type="match status" value="1"/>
</dbReference>
<feature type="domain" description="F-box" evidence="1">
    <location>
        <begin position="11"/>
        <end position="57"/>
    </location>
</feature>
<gene>
    <name evidence="2" type="primary">gb26506</name>
    <name evidence="2" type="ORF">PR202_gb26506</name>
</gene>
<dbReference type="InterPro" id="IPR050796">
    <property type="entry name" value="SCF_F-box_component"/>
</dbReference>
<name>A0AAV5FS15_ELECO</name>
<dbReference type="Proteomes" id="UP001054889">
    <property type="component" value="Unassembled WGS sequence"/>
</dbReference>
<proteinExistence type="predicted"/>
<comment type="caution">
    <text evidence="2">The sequence shown here is derived from an EMBL/GenBank/DDBJ whole genome shotgun (WGS) entry which is preliminary data.</text>
</comment>
<reference evidence="2" key="1">
    <citation type="journal article" date="2018" name="DNA Res.">
        <title>Multiple hybrid de novo genome assembly of finger millet, an orphan allotetraploid crop.</title>
        <authorList>
            <person name="Hatakeyama M."/>
            <person name="Aluri S."/>
            <person name="Balachadran M.T."/>
            <person name="Sivarajan S.R."/>
            <person name="Patrignani A."/>
            <person name="Gruter S."/>
            <person name="Poveda L."/>
            <person name="Shimizu-Inatsugi R."/>
            <person name="Baeten J."/>
            <person name="Francoijs K.J."/>
            <person name="Nataraja K.N."/>
            <person name="Reddy Y.A.N."/>
            <person name="Phadnis S."/>
            <person name="Ravikumar R.L."/>
            <person name="Schlapbach R."/>
            <person name="Sreeman S.M."/>
            <person name="Shimizu K.K."/>
        </authorList>
    </citation>
    <scope>NUCLEOTIDE SEQUENCE</scope>
</reference>
<dbReference type="PANTHER" id="PTHR31672">
    <property type="entry name" value="BNACNNG10540D PROTEIN"/>
    <property type="match status" value="1"/>
</dbReference>
<evidence type="ECO:0000259" key="1">
    <source>
        <dbReference type="PROSITE" id="PS50181"/>
    </source>
</evidence>
<accession>A0AAV5FS15</accession>
<reference evidence="2" key="2">
    <citation type="submission" date="2021-12" db="EMBL/GenBank/DDBJ databases">
        <title>Resequencing data analysis of finger millet.</title>
        <authorList>
            <person name="Hatakeyama M."/>
            <person name="Aluri S."/>
            <person name="Balachadran M.T."/>
            <person name="Sivarajan S.R."/>
            <person name="Poveda L."/>
            <person name="Shimizu-Inatsugi R."/>
            <person name="Schlapbach R."/>
            <person name="Sreeman S.M."/>
            <person name="Shimizu K.K."/>
        </authorList>
    </citation>
    <scope>NUCLEOTIDE SEQUENCE</scope>
</reference>
<dbReference type="InterPro" id="IPR036047">
    <property type="entry name" value="F-box-like_dom_sf"/>
</dbReference>
<dbReference type="EMBL" id="BQKI01000095">
    <property type="protein sequence ID" value="GJN37537.1"/>
    <property type="molecule type" value="Genomic_DNA"/>
</dbReference>
<dbReference type="InterPro" id="IPR001810">
    <property type="entry name" value="F-box_dom"/>
</dbReference>
<dbReference type="AlphaFoldDB" id="A0AAV5FS15"/>
<organism evidence="2 3">
    <name type="scientific">Eleusine coracana subsp. coracana</name>
    <dbReference type="NCBI Taxonomy" id="191504"/>
    <lineage>
        <taxon>Eukaryota</taxon>
        <taxon>Viridiplantae</taxon>
        <taxon>Streptophyta</taxon>
        <taxon>Embryophyta</taxon>
        <taxon>Tracheophyta</taxon>
        <taxon>Spermatophyta</taxon>
        <taxon>Magnoliopsida</taxon>
        <taxon>Liliopsida</taxon>
        <taxon>Poales</taxon>
        <taxon>Poaceae</taxon>
        <taxon>PACMAD clade</taxon>
        <taxon>Chloridoideae</taxon>
        <taxon>Cynodonteae</taxon>
        <taxon>Eleusininae</taxon>
        <taxon>Eleusine</taxon>
    </lineage>
</organism>